<accession>A0ABV5W2M2</accession>
<dbReference type="RefSeq" id="WP_344909680.1">
    <property type="nucleotide sequence ID" value="NZ_BAAAYO010000008.1"/>
</dbReference>
<proteinExistence type="predicted"/>
<evidence type="ECO:0000313" key="1">
    <source>
        <dbReference type="EMBL" id="MFB9754809.1"/>
    </source>
</evidence>
<organism evidence="1 2">
    <name type="scientific">Paenibacillus hodogayensis</name>
    <dbReference type="NCBI Taxonomy" id="279208"/>
    <lineage>
        <taxon>Bacteria</taxon>
        <taxon>Bacillati</taxon>
        <taxon>Bacillota</taxon>
        <taxon>Bacilli</taxon>
        <taxon>Bacillales</taxon>
        <taxon>Paenibacillaceae</taxon>
        <taxon>Paenibacillus</taxon>
    </lineage>
</organism>
<dbReference type="EMBL" id="JBHMAG010000016">
    <property type="protein sequence ID" value="MFB9754809.1"/>
    <property type="molecule type" value="Genomic_DNA"/>
</dbReference>
<protein>
    <submittedName>
        <fullName evidence="1">Uncharacterized protein</fullName>
    </submittedName>
</protein>
<sequence>MIEKYKLANEPDKTMFVFPALAGKVYGHIVKDRTEKGPAKLVFETAKYETVEALKADYPEANI</sequence>
<evidence type="ECO:0000313" key="2">
    <source>
        <dbReference type="Proteomes" id="UP001589619"/>
    </source>
</evidence>
<gene>
    <name evidence="1" type="ORF">ACFFNY_24825</name>
</gene>
<comment type="caution">
    <text evidence="1">The sequence shown here is derived from an EMBL/GenBank/DDBJ whole genome shotgun (WGS) entry which is preliminary data.</text>
</comment>
<keyword evidence="2" id="KW-1185">Reference proteome</keyword>
<reference evidence="1 2" key="1">
    <citation type="submission" date="2024-09" db="EMBL/GenBank/DDBJ databases">
        <authorList>
            <person name="Sun Q."/>
            <person name="Mori K."/>
        </authorList>
    </citation>
    <scope>NUCLEOTIDE SEQUENCE [LARGE SCALE GENOMIC DNA]</scope>
    <source>
        <strain evidence="1 2">JCM 12520</strain>
    </source>
</reference>
<dbReference type="Proteomes" id="UP001589619">
    <property type="component" value="Unassembled WGS sequence"/>
</dbReference>
<name>A0ABV5W2M2_9BACL</name>